<dbReference type="PANTHER" id="PTHR43407">
    <property type="entry name" value="GLUTAMINE SYNTHETASE"/>
    <property type="match status" value="1"/>
</dbReference>
<evidence type="ECO:0000313" key="18">
    <source>
        <dbReference type="Proteomes" id="UP000187735"/>
    </source>
</evidence>
<dbReference type="InterPro" id="IPR008147">
    <property type="entry name" value="Gln_synt_N"/>
</dbReference>
<organism evidence="17 18">
    <name type="scientific">Fuerstiella marisgermanici</name>
    <dbReference type="NCBI Taxonomy" id="1891926"/>
    <lineage>
        <taxon>Bacteria</taxon>
        <taxon>Pseudomonadati</taxon>
        <taxon>Planctomycetota</taxon>
        <taxon>Planctomycetia</taxon>
        <taxon>Planctomycetales</taxon>
        <taxon>Planctomycetaceae</taxon>
        <taxon>Fuerstiella</taxon>
    </lineage>
</organism>
<evidence type="ECO:0000259" key="16">
    <source>
        <dbReference type="PROSITE" id="PS51987"/>
    </source>
</evidence>
<feature type="binding site" evidence="8">
    <location>
        <position position="330"/>
    </location>
    <ligand>
        <name>L-glutamate</name>
        <dbReference type="ChEBI" id="CHEBI:29985"/>
    </ligand>
</feature>
<feature type="binding site" evidence="8">
    <location>
        <position position="348"/>
    </location>
    <ligand>
        <name>L-glutamate</name>
        <dbReference type="ChEBI" id="CHEBI:29985"/>
    </ligand>
</feature>
<dbReference type="GO" id="GO:0019740">
    <property type="term" value="P:nitrogen utilization"/>
    <property type="evidence" value="ECO:0007669"/>
    <property type="project" value="TreeGrafter"/>
</dbReference>
<evidence type="ECO:0000256" key="7">
    <source>
        <dbReference type="ARBA" id="ARBA00022840"/>
    </source>
</evidence>
<name>A0A1P8WE71_9PLAN</name>
<dbReference type="STRING" id="1891926.Fuma_01987"/>
<evidence type="ECO:0000256" key="12">
    <source>
        <dbReference type="PROSITE-ProRule" id="PRU01330"/>
    </source>
</evidence>
<evidence type="ECO:0000259" key="15">
    <source>
        <dbReference type="PROSITE" id="PS51986"/>
    </source>
</evidence>
<evidence type="ECO:0000256" key="2">
    <source>
        <dbReference type="ARBA" id="ARBA00009897"/>
    </source>
</evidence>
<evidence type="ECO:0000256" key="8">
    <source>
        <dbReference type="PIRSR" id="PIRSR604809-1"/>
    </source>
</evidence>
<dbReference type="KEGG" id="fmr:Fuma_01987"/>
<comment type="catalytic activity">
    <reaction evidence="14">
        <text>L-glutamate + NH4(+) + ATP = L-glutamine + ADP + phosphate + H(+)</text>
        <dbReference type="Rhea" id="RHEA:16169"/>
        <dbReference type="ChEBI" id="CHEBI:15378"/>
        <dbReference type="ChEBI" id="CHEBI:28938"/>
        <dbReference type="ChEBI" id="CHEBI:29985"/>
        <dbReference type="ChEBI" id="CHEBI:30616"/>
        <dbReference type="ChEBI" id="CHEBI:43474"/>
        <dbReference type="ChEBI" id="CHEBI:58359"/>
        <dbReference type="ChEBI" id="CHEBI:456216"/>
        <dbReference type="EC" id="6.3.1.2"/>
    </reaction>
</comment>
<evidence type="ECO:0000256" key="3">
    <source>
        <dbReference type="ARBA" id="ARBA00021364"/>
    </source>
</evidence>
<feature type="binding site" evidence="10">
    <location>
        <position position="141"/>
    </location>
    <ligand>
        <name>Mg(2+)</name>
        <dbReference type="ChEBI" id="CHEBI:18420"/>
        <label>1</label>
    </ligand>
</feature>
<dbReference type="PROSITE" id="PS51987">
    <property type="entry name" value="GS_CATALYTIC"/>
    <property type="match status" value="1"/>
</dbReference>
<evidence type="ECO:0000256" key="9">
    <source>
        <dbReference type="PIRSR" id="PIRSR604809-2"/>
    </source>
</evidence>
<keyword evidence="11" id="KW-0597">Phosphoprotein</keyword>
<sequence length="477" mass="53234">MTATAQPLKEQSPREVLALCRQREIRAIDLRFADFLGQQRHVTIPAEQLTEARFEDGFGFDGSSMQGWQAIHESDMLIVPDAQTAFVDPCLQNTLAILCNVKDPVTHQSYPRDPRHVARKAEMYMQSTGIADQANVGSDIEFFVFDSVVFDQNAHEAYYRIDSSEGEWNGDSDRPSSTAHQIRHRDGYLTMPPMDTLQDLRTELMLVLAESGVAVNSQQRATATGGQCHLDLKAAPLQRAGDHLLRLKYLARNFAARHGKVATFMPKPVFNDNGSGLHLHLSLWKDGSPLFAGAGYGGLSETAMYAMGGILKHAPSLLAFCCPSTNSYKRLIPGFEAPVNLSYSYRNRSAAIRIPVNSGDEADRRIEFRCPDPTCNPYLAMSAVLMAMLDGIQNRISSGKPLDKDLYDLAPEERRDVPSTPATLEHALAALESNHDFLLRGDVFTPDVIENWVRFKRSEEVDALNQRPHPYEFALYF</sequence>
<feature type="binding site" evidence="8">
    <location>
        <begin position="273"/>
        <end position="274"/>
    </location>
    <ligand>
        <name>L-glutamate</name>
        <dbReference type="ChEBI" id="CHEBI:29985"/>
    </ligand>
</feature>
<dbReference type="Gene3D" id="3.30.590.10">
    <property type="entry name" value="Glutamine synthetase/guanido kinase, catalytic domain"/>
    <property type="match status" value="1"/>
</dbReference>
<feature type="binding site" evidence="8">
    <location>
        <position position="369"/>
    </location>
    <ligand>
        <name>L-glutamate</name>
        <dbReference type="ChEBI" id="CHEBI:29985"/>
    </ligand>
</feature>
<evidence type="ECO:0000256" key="14">
    <source>
        <dbReference type="RuleBase" id="RU004356"/>
    </source>
</evidence>
<keyword evidence="18" id="KW-1185">Reference proteome</keyword>
<comment type="subcellular location">
    <subcellularLocation>
        <location evidence="1">Cytoplasm</location>
    </subcellularLocation>
</comment>
<feature type="binding site" evidence="10">
    <location>
        <position position="367"/>
    </location>
    <ligand>
        <name>Mg(2+)</name>
        <dbReference type="ChEBI" id="CHEBI:18420"/>
        <label>1</label>
    </ligand>
</feature>
<dbReference type="PROSITE" id="PS51986">
    <property type="entry name" value="GS_BETA_GRASP"/>
    <property type="match status" value="1"/>
</dbReference>
<dbReference type="InterPro" id="IPR027302">
    <property type="entry name" value="Gln_synth_N_conserv_site"/>
</dbReference>
<keyword evidence="6 9" id="KW-0547">Nucleotide-binding</keyword>
<keyword evidence="7 9" id="KW-0067">ATP-binding</keyword>
<reference evidence="17 18" key="1">
    <citation type="journal article" date="2016" name="Front. Microbiol.">
        <title>Fuerstia marisgermanicae gen. nov., sp. nov., an Unusual Member of the Phylum Planctomycetes from the German Wadden Sea.</title>
        <authorList>
            <person name="Kohn T."/>
            <person name="Heuer A."/>
            <person name="Jogler M."/>
            <person name="Vollmers J."/>
            <person name="Boedeker C."/>
            <person name="Bunk B."/>
            <person name="Rast P."/>
            <person name="Borchert D."/>
            <person name="Glockner I."/>
            <person name="Freese H.M."/>
            <person name="Klenk H.P."/>
            <person name="Overmann J."/>
            <person name="Kaster A.K."/>
            <person name="Rohde M."/>
            <person name="Wiegand S."/>
            <person name="Jogler C."/>
        </authorList>
    </citation>
    <scope>NUCLEOTIDE SEQUENCE [LARGE SCALE GENOMIC DNA]</scope>
    <source>
        <strain evidence="17 18">NH11</strain>
    </source>
</reference>
<comment type="cofactor">
    <cofactor evidence="10">
        <name>Mg(2+)</name>
        <dbReference type="ChEBI" id="CHEBI:18420"/>
    </cofactor>
    <text evidence="10">Binds 2 Mg(2+) ions per subunit.</text>
</comment>
<dbReference type="SUPFAM" id="SSF54368">
    <property type="entry name" value="Glutamine synthetase, N-terminal domain"/>
    <property type="match status" value="1"/>
</dbReference>
<accession>A0A1P8WE71</accession>
<feature type="modified residue" description="O-AMP-tyrosine" evidence="11">
    <location>
        <position position="407"/>
    </location>
</feature>
<feature type="binding site" evidence="10">
    <location>
        <position position="278"/>
    </location>
    <ligand>
        <name>Mg(2+)</name>
        <dbReference type="ChEBI" id="CHEBI:18420"/>
        <label>1</label>
    </ligand>
</feature>
<feature type="domain" description="GS catalytic" evidence="16">
    <location>
        <begin position="114"/>
        <end position="477"/>
    </location>
</feature>
<evidence type="ECO:0000256" key="6">
    <source>
        <dbReference type="ARBA" id="ARBA00022741"/>
    </source>
</evidence>
<dbReference type="InterPro" id="IPR036651">
    <property type="entry name" value="Gln_synt_N_sf"/>
</dbReference>
<evidence type="ECO:0000256" key="13">
    <source>
        <dbReference type="RuleBase" id="RU000384"/>
    </source>
</evidence>
<keyword evidence="10" id="KW-0460">Magnesium</keyword>
<dbReference type="GO" id="GO:0006542">
    <property type="term" value="P:glutamine biosynthetic process"/>
    <property type="evidence" value="ECO:0007669"/>
    <property type="project" value="InterPro"/>
</dbReference>
<proteinExistence type="inferred from homology"/>
<gene>
    <name evidence="17" type="primary">glnA</name>
    <name evidence="17" type="ORF">Fuma_01987</name>
</gene>
<dbReference type="InterPro" id="IPR027303">
    <property type="entry name" value="Gln_synth_gly_rich_site"/>
</dbReference>
<dbReference type="Pfam" id="PF00120">
    <property type="entry name" value="Gln-synt_C"/>
    <property type="match status" value="1"/>
</dbReference>
<feature type="binding site" evidence="9">
    <location>
        <begin position="280"/>
        <end position="282"/>
    </location>
    <ligand>
        <name>ATP</name>
        <dbReference type="ChEBI" id="CHEBI:30616"/>
    </ligand>
</feature>
<keyword evidence="4" id="KW-0963">Cytoplasm</keyword>
<dbReference type="GO" id="GO:0004356">
    <property type="term" value="F:glutamine synthetase activity"/>
    <property type="evidence" value="ECO:0007669"/>
    <property type="project" value="UniProtKB-EC"/>
</dbReference>
<dbReference type="InterPro" id="IPR014746">
    <property type="entry name" value="Gln_synth/guanido_kin_cat_dom"/>
</dbReference>
<dbReference type="GO" id="GO:0016020">
    <property type="term" value="C:membrane"/>
    <property type="evidence" value="ECO:0007669"/>
    <property type="project" value="TreeGrafter"/>
</dbReference>
<evidence type="ECO:0000256" key="10">
    <source>
        <dbReference type="PIRSR" id="PIRSR604809-3"/>
    </source>
</evidence>
<dbReference type="GO" id="GO:0005524">
    <property type="term" value="F:ATP binding"/>
    <property type="evidence" value="ECO:0007669"/>
    <property type="project" value="UniProtKB-KW"/>
</dbReference>
<feature type="domain" description="GS beta-grasp" evidence="15">
    <location>
        <begin position="23"/>
        <end position="106"/>
    </location>
</feature>
<dbReference type="PROSITE" id="PS00180">
    <property type="entry name" value="GLNA_1"/>
    <property type="match status" value="1"/>
</dbReference>
<dbReference type="AlphaFoldDB" id="A0A1P8WE71"/>
<evidence type="ECO:0000256" key="5">
    <source>
        <dbReference type="ARBA" id="ARBA00022598"/>
    </source>
</evidence>
<evidence type="ECO:0000313" key="17">
    <source>
        <dbReference type="EMBL" id="APZ92376.1"/>
    </source>
</evidence>
<keyword evidence="10" id="KW-0479">Metal-binding</keyword>
<feature type="binding site" evidence="8">
    <location>
        <position position="336"/>
    </location>
    <ligand>
        <name>L-glutamate</name>
        <dbReference type="ChEBI" id="CHEBI:29985"/>
    </ligand>
</feature>
<dbReference type="EMBL" id="CP017641">
    <property type="protein sequence ID" value="APZ92376.1"/>
    <property type="molecule type" value="Genomic_DNA"/>
</dbReference>
<keyword evidence="5 14" id="KW-0436">Ligase</keyword>
<dbReference type="OrthoDB" id="9807095at2"/>
<dbReference type="EC" id="6.3.1.2" evidence="14"/>
<dbReference type="RefSeq" id="WP_077024005.1">
    <property type="nucleotide sequence ID" value="NZ_CP017641.1"/>
</dbReference>
<dbReference type="InterPro" id="IPR008146">
    <property type="entry name" value="Gln_synth_cat_dom"/>
</dbReference>
<dbReference type="SMART" id="SM01230">
    <property type="entry name" value="Gln-synt_C"/>
    <property type="match status" value="1"/>
</dbReference>
<dbReference type="GO" id="GO:0005737">
    <property type="term" value="C:cytoplasm"/>
    <property type="evidence" value="ECO:0007669"/>
    <property type="project" value="UniProtKB-SubCell"/>
</dbReference>
<dbReference type="PANTHER" id="PTHR43407:SF1">
    <property type="entry name" value="LENGSIN"/>
    <property type="match status" value="1"/>
</dbReference>
<dbReference type="PROSITE" id="PS00181">
    <property type="entry name" value="GLNA_ATP"/>
    <property type="match status" value="1"/>
</dbReference>
<evidence type="ECO:0000256" key="4">
    <source>
        <dbReference type="ARBA" id="ARBA00022490"/>
    </source>
</evidence>
<dbReference type="Pfam" id="PF03951">
    <property type="entry name" value="Gln-synt_N"/>
    <property type="match status" value="1"/>
</dbReference>
<evidence type="ECO:0000256" key="1">
    <source>
        <dbReference type="ARBA" id="ARBA00004496"/>
    </source>
</evidence>
<dbReference type="NCBIfam" id="TIGR00653">
    <property type="entry name" value="GlnA"/>
    <property type="match status" value="1"/>
</dbReference>
<dbReference type="GO" id="GO:0046872">
    <property type="term" value="F:metal ion binding"/>
    <property type="evidence" value="ECO:0007669"/>
    <property type="project" value="UniProtKB-KW"/>
</dbReference>
<dbReference type="InterPro" id="IPR004809">
    <property type="entry name" value="Gln_synth_I"/>
</dbReference>
<protein>
    <recommendedName>
        <fullName evidence="3 14">Glutamine synthetase</fullName>
        <ecNumber evidence="14">6.3.1.2</ecNumber>
    </recommendedName>
</protein>
<dbReference type="Gene3D" id="3.10.20.70">
    <property type="entry name" value="Glutamine synthetase, N-terminal domain"/>
    <property type="match status" value="1"/>
</dbReference>
<feature type="binding site" evidence="9">
    <location>
        <position position="348"/>
    </location>
    <ligand>
        <name>ATP</name>
        <dbReference type="ChEBI" id="CHEBI:30616"/>
    </ligand>
</feature>
<comment type="similarity">
    <text evidence="2 12 13">Belongs to the glutamine synthetase family.</text>
</comment>
<dbReference type="SUPFAM" id="SSF55931">
    <property type="entry name" value="Glutamine synthetase/guanido kinase"/>
    <property type="match status" value="1"/>
</dbReference>
<dbReference type="Proteomes" id="UP000187735">
    <property type="component" value="Chromosome"/>
</dbReference>
<evidence type="ECO:0000256" key="11">
    <source>
        <dbReference type="PIRSR" id="PIRSR604809-50"/>
    </source>
</evidence>